<dbReference type="Proteomes" id="UP000016648">
    <property type="component" value="Unassembled WGS sequence"/>
</dbReference>
<accession>U2NR46</accession>
<evidence type="ECO:0000313" key="3">
    <source>
        <dbReference type="Proteomes" id="UP000016648"/>
    </source>
</evidence>
<evidence type="ECO:0000256" key="1">
    <source>
        <dbReference type="SAM" id="MobiDB-lite"/>
    </source>
</evidence>
<proteinExistence type="predicted"/>
<evidence type="ECO:0000313" key="2">
    <source>
        <dbReference type="EMBL" id="ERK40495.1"/>
    </source>
</evidence>
<dbReference type="AlphaFoldDB" id="U2NR46"/>
<dbReference type="PATRIC" id="fig|1115809.3.peg.39"/>
<organism evidence="2 3">
    <name type="scientific">Segatella baroniae F0067</name>
    <dbReference type="NCBI Taxonomy" id="1115809"/>
    <lineage>
        <taxon>Bacteria</taxon>
        <taxon>Pseudomonadati</taxon>
        <taxon>Bacteroidota</taxon>
        <taxon>Bacteroidia</taxon>
        <taxon>Bacteroidales</taxon>
        <taxon>Prevotellaceae</taxon>
        <taxon>Segatella</taxon>
    </lineage>
</organism>
<protein>
    <submittedName>
        <fullName evidence="2">Uncharacterized protein</fullName>
    </submittedName>
</protein>
<keyword evidence="3" id="KW-1185">Reference proteome</keyword>
<sequence>MNFNDGGKGLHNHQNGKGNVPFLQKVVPKITNGQARRAASWPFKGMIHVAR</sequence>
<name>U2NR46_9BACT</name>
<dbReference type="EMBL" id="AWEY01000004">
    <property type="protein sequence ID" value="ERK40495.1"/>
    <property type="molecule type" value="Genomic_DNA"/>
</dbReference>
<feature type="region of interest" description="Disordered" evidence="1">
    <location>
        <begin position="1"/>
        <end position="20"/>
    </location>
</feature>
<comment type="caution">
    <text evidence="2">The sequence shown here is derived from an EMBL/GenBank/DDBJ whole genome shotgun (WGS) entry which is preliminary data.</text>
</comment>
<gene>
    <name evidence="2" type="ORF">HMPREF9135_1260</name>
</gene>
<reference evidence="2 3" key="1">
    <citation type="submission" date="2013-08" db="EMBL/GenBank/DDBJ databases">
        <authorList>
            <person name="Durkin A.S."/>
            <person name="Haft D.R."/>
            <person name="McCorrison J."/>
            <person name="Torralba M."/>
            <person name="Gillis M."/>
            <person name="Haft D.H."/>
            <person name="Methe B."/>
            <person name="Sutton G."/>
            <person name="Nelson K.E."/>
        </authorList>
    </citation>
    <scope>NUCLEOTIDE SEQUENCE [LARGE SCALE GENOMIC DNA]</scope>
    <source>
        <strain evidence="2 3">F0067</strain>
    </source>
</reference>